<dbReference type="OrthoDB" id="5085581at2759"/>
<feature type="region of interest" description="Disordered" evidence="1">
    <location>
        <begin position="166"/>
        <end position="196"/>
    </location>
</feature>
<dbReference type="Proteomes" id="UP000750502">
    <property type="component" value="Unassembled WGS sequence"/>
</dbReference>
<evidence type="ECO:0000256" key="1">
    <source>
        <dbReference type="SAM" id="MobiDB-lite"/>
    </source>
</evidence>
<comment type="caution">
    <text evidence="2">The sequence shown here is derived from an EMBL/GenBank/DDBJ whole genome shotgun (WGS) entry which is preliminary data.</text>
</comment>
<dbReference type="EMBL" id="JADFTT010000831">
    <property type="protein sequence ID" value="KAG5758419.1"/>
    <property type="molecule type" value="Genomic_DNA"/>
</dbReference>
<keyword evidence="3" id="KW-1185">Reference proteome</keyword>
<feature type="compositionally biased region" description="Basic and acidic residues" evidence="1">
    <location>
        <begin position="168"/>
        <end position="184"/>
    </location>
</feature>
<dbReference type="AlphaFoldDB" id="A0A9P7KZJ3"/>
<reference evidence="2" key="2">
    <citation type="submission" date="2020-10" db="EMBL/GenBank/DDBJ databases">
        <authorList>
            <person name="Peck L.D."/>
            <person name="Nowell R.W."/>
            <person name="Flood J."/>
            <person name="Ryan M.J."/>
            <person name="Barraclough T.G."/>
        </authorList>
    </citation>
    <scope>NUCLEOTIDE SEQUENCE</scope>
    <source>
        <strain evidence="2">IMI 127659i</strain>
    </source>
</reference>
<reference evidence="2" key="1">
    <citation type="journal article" date="2020" name="bioRxiv">
        <title>Historical genomics reveals the evolutionary mechanisms behind multiple outbreaks of the host-specific coffee wilt pathogen Fusarium xylarioides.</title>
        <authorList>
            <person name="Peck D."/>
            <person name="Nowell R.W."/>
            <person name="Flood J."/>
            <person name="Ryan M.J."/>
            <person name="Barraclough T.G."/>
        </authorList>
    </citation>
    <scope>NUCLEOTIDE SEQUENCE</scope>
    <source>
        <strain evidence="2">IMI 127659i</strain>
    </source>
</reference>
<sequence>MAITAGCHIATILFVVSRGGTRPDPHVKRAEAMLIDIIHAHELMTYLRTSIDLGKGIQRKGNAYNVLMIVVSRPDGQSLSRGVTAREPITAIQNRNGIPVAKRTPVLASTIYCEEAKRIVKEGTDTLFAYRDYEMGNYRRVLDSMSDHQPATAVTRQELLHSFLGNEALREEEDHKRQPEKAKNMEALGADLAKAK</sequence>
<evidence type="ECO:0000313" key="2">
    <source>
        <dbReference type="EMBL" id="KAG5758419.1"/>
    </source>
</evidence>
<gene>
    <name evidence="2" type="ORF">H9Q72_013444</name>
</gene>
<proteinExistence type="predicted"/>
<protein>
    <submittedName>
        <fullName evidence="2">Uncharacterized protein</fullName>
    </submittedName>
</protein>
<name>A0A9P7KZJ3_9HYPO</name>
<organism evidence="2 3">
    <name type="scientific">Fusarium xylarioides</name>
    <dbReference type="NCBI Taxonomy" id="221167"/>
    <lineage>
        <taxon>Eukaryota</taxon>
        <taxon>Fungi</taxon>
        <taxon>Dikarya</taxon>
        <taxon>Ascomycota</taxon>
        <taxon>Pezizomycotina</taxon>
        <taxon>Sordariomycetes</taxon>
        <taxon>Hypocreomycetidae</taxon>
        <taxon>Hypocreales</taxon>
        <taxon>Nectriaceae</taxon>
        <taxon>Fusarium</taxon>
        <taxon>Fusarium fujikuroi species complex</taxon>
    </lineage>
</organism>
<evidence type="ECO:0000313" key="3">
    <source>
        <dbReference type="Proteomes" id="UP000750502"/>
    </source>
</evidence>
<accession>A0A9P7KZJ3</accession>